<name>A0ABX1HNS0_9BACT</name>
<accession>A0ABX1HNS0</accession>
<dbReference type="Proteomes" id="UP000717634">
    <property type="component" value="Unassembled WGS sequence"/>
</dbReference>
<evidence type="ECO:0000313" key="1">
    <source>
        <dbReference type="EMBL" id="NKI91902.1"/>
    </source>
</evidence>
<sequence>MNLTLLVCMFTCLAGEPNSCLTLSIGRLDAAKHRAELVVTRSCKRNFVYKYSLEMQTSAGEWGRVLENVLHRVNPPNGYSTPYVSSQKRRETIVIAYPSTLPQQAATRCFRIKAEYMASGPTIPKPAPRYVLYTAAFHF</sequence>
<keyword evidence="2" id="KW-1185">Reference proteome</keyword>
<gene>
    <name evidence="1" type="ORF">HBN54_004525</name>
</gene>
<comment type="caution">
    <text evidence="1">The sequence shown here is derived from an EMBL/GenBank/DDBJ whole genome shotgun (WGS) entry which is preliminary data.</text>
</comment>
<organism evidence="1 2">
    <name type="scientific">Hymenobacter artigasi</name>
    <dbReference type="NCBI Taxonomy" id="2719616"/>
    <lineage>
        <taxon>Bacteria</taxon>
        <taxon>Pseudomonadati</taxon>
        <taxon>Bacteroidota</taxon>
        <taxon>Cytophagia</taxon>
        <taxon>Cytophagales</taxon>
        <taxon>Hymenobacteraceae</taxon>
        <taxon>Hymenobacter</taxon>
    </lineage>
</organism>
<evidence type="ECO:0000313" key="2">
    <source>
        <dbReference type="Proteomes" id="UP000717634"/>
    </source>
</evidence>
<evidence type="ECO:0008006" key="3">
    <source>
        <dbReference type="Google" id="ProtNLM"/>
    </source>
</evidence>
<dbReference type="RefSeq" id="WP_168675445.1">
    <property type="nucleotide sequence ID" value="NZ_JAAVTK010000025.1"/>
</dbReference>
<protein>
    <recommendedName>
        <fullName evidence="3">Secreted protein</fullName>
    </recommendedName>
</protein>
<reference evidence="1 2" key="1">
    <citation type="submission" date="2020-03" db="EMBL/GenBank/DDBJ databases">
        <title>Genomic Encyclopedia of Type Strains, Phase IV (KMG-V): Genome sequencing to study the core and pangenomes of soil and plant-associated prokaryotes.</title>
        <authorList>
            <person name="Whitman W."/>
        </authorList>
    </citation>
    <scope>NUCLEOTIDE SEQUENCE [LARGE SCALE GENOMIC DNA]</scope>
    <source>
        <strain evidence="1 2">1B</strain>
    </source>
</reference>
<dbReference type="EMBL" id="JAAVTK010000025">
    <property type="protein sequence ID" value="NKI91902.1"/>
    <property type="molecule type" value="Genomic_DNA"/>
</dbReference>
<proteinExistence type="predicted"/>